<dbReference type="EMBL" id="CP007511">
    <property type="protein sequence ID" value="AJE13614.1"/>
    <property type="molecule type" value="Genomic_DNA"/>
</dbReference>
<name>A0A8D3XXL4_9GAMM</name>
<dbReference type="CDD" id="cd03293">
    <property type="entry name" value="ABC_NrtD_SsuB_transporters"/>
    <property type="match status" value="1"/>
</dbReference>
<dbReference type="Pfam" id="PF00005">
    <property type="entry name" value="ABC_tran"/>
    <property type="match status" value="1"/>
</dbReference>
<evidence type="ECO:0000256" key="3">
    <source>
        <dbReference type="ARBA" id="ARBA00022840"/>
    </source>
</evidence>
<evidence type="ECO:0000313" key="8">
    <source>
        <dbReference type="Proteomes" id="UP000031271"/>
    </source>
</evidence>
<dbReference type="GO" id="GO:0005524">
    <property type="term" value="F:ATP binding"/>
    <property type="evidence" value="ECO:0007669"/>
    <property type="project" value="UniProtKB-KW"/>
</dbReference>
<accession>A0A8D3XXL4</accession>
<evidence type="ECO:0000313" key="7">
    <source>
        <dbReference type="EMBL" id="SDL92509.1"/>
    </source>
</evidence>
<evidence type="ECO:0000259" key="5">
    <source>
        <dbReference type="PROSITE" id="PS50893"/>
    </source>
</evidence>
<keyword evidence="1" id="KW-0813">Transport</keyword>
<dbReference type="AlphaFoldDB" id="A0A8D3XXL4"/>
<sequence>MSRNESGAVASGSLARRPEQGGRSGHAVDEHRATQPAARLAGDSKPFIAVKNVWQQYGDQVVLERLDLSVAEGEFCTLVGASGCGKSTFLRLLLGQERPSRGEILLDGAPIAHEPDASRGVVFQRYSVFPHLTVLDNVALGLELPKSPLLGRLLGGAKRRAREEAAAMLEKVGLGHALKKYPAQLSGGMQQRLAIAQALIMKPRVLLLDEPFGALDPGIRKDMHGLLLELWNETRLTVFMVTHDLSEGFTLGTRLMVFDRPRIDPHAPGAYGARVTYDIPLNEERRAARAAEAVLPAQVVERLEGVQGS</sequence>
<dbReference type="Proteomes" id="UP000182276">
    <property type="component" value="Unassembled WGS sequence"/>
</dbReference>
<keyword evidence="9" id="KW-1185">Reference proteome</keyword>
<evidence type="ECO:0000313" key="9">
    <source>
        <dbReference type="Proteomes" id="UP000182276"/>
    </source>
</evidence>
<keyword evidence="6" id="KW-0808">Transferase</keyword>
<reference evidence="6 8" key="3">
    <citation type="journal article" name="Genome Announc.">
        <title>Complete Genome Sequence of Pseudomonas balearica DSM 6083T.</title>
        <authorList>
            <person name="Bennasar-Figueras A."/>
            <person name="Salva-Serra F."/>
            <person name="Jaen-Luchoro D."/>
            <person name="Segui C."/>
            <person name="Aliaga F."/>
            <person name="Busquets A."/>
            <person name="Gomila M."/>
            <person name="Moore E.R."/>
            <person name="Lalucat J."/>
        </authorList>
    </citation>
    <scope>NUCLEOTIDE SEQUENCE [LARGE SCALE GENOMIC DNA]</scope>
    <source>
        <strain evidence="8">DSM 6083</strain>
        <strain evidence="6">DSM6083</strain>
    </source>
</reference>
<proteinExistence type="predicted"/>
<keyword evidence="6" id="KW-0012">Acyltransferase</keyword>
<feature type="domain" description="ABC transporter" evidence="5">
    <location>
        <begin position="48"/>
        <end position="285"/>
    </location>
</feature>
<reference evidence="8" key="1">
    <citation type="submission" date="2014-03" db="EMBL/GenBank/DDBJ databases">
        <title>Complete genome of Pseudomonas balearica DSM 6083T, a sewage water isolate from an enrichment with 2-methylnaphthalene.</title>
        <authorList>
            <person name="Salva-Serra F."/>
            <person name="Jaen-Luchoro D."/>
            <person name="Busquets A."/>
            <person name="Pena A."/>
            <person name="Gomila M."/>
            <person name="Bosch R."/>
            <person name="Nogales B."/>
            <person name="Garcia-Valdes E."/>
            <person name="Lalucat J."/>
            <person name="Bennasar A."/>
        </authorList>
    </citation>
    <scope>NUCLEOTIDE SEQUENCE [LARGE SCALE GENOMIC DNA]</scope>
    <source>
        <strain evidence="8">DSM 6083</strain>
    </source>
</reference>
<gene>
    <name evidence="6" type="ORF">CL52_00585</name>
    <name evidence="7" type="ORF">SAMN05660875_101118</name>
</gene>
<reference evidence="7 9" key="2">
    <citation type="submission" date="2016-10" db="EMBL/GenBank/DDBJ databases">
        <authorList>
            <person name="Varghese N."/>
            <person name="Submissions S."/>
        </authorList>
    </citation>
    <scope>NUCLEOTIDE SEQUENCE [LARGE SCALE GENOMIC DNA]</scope>
    <source>
        <strain evidence="7 9">DSM 6083</strain>
    </source>
</reference>
<dbReference type="GeneID" id="77258426"/>
<keyword evidence="2" id="KW-0547">Nucleotide-binding</keyword>
<protein>
    <submittedName>
        <fullName evidence="6">Lauroyl acyltransferase</fullName>
    </submittedName>
    <submittedName>
        <fullName evidence="7">NitT/TauT family transport system ATP-binding protein</fullName>
    </submittedName>
</protein>
<dbReference type="InterPro" id="IPR017871">
    <property type="entry name" value="ABC_transporter-like_CS"/>
</dbReference>
<evidence type="ECO:0000256" key="1">
    <source>
        <dbReference type="ARBA" id="ARBA00022448"/>
    </source>
</evidence>
<dbReference type="SUPFAM" id="SSF52540">
    <property type="entry name" value="P-loop containing nucleoside triphosphate hydrolases"/>
    <property type="match status" value="1"/>
</dbReference>
<dbReference type="PROSITE" id="PS00211">
    <property type="entry name" value="ABC_TRANSPORTER_1"/>
    <property type="match status" value="1"/>
</dbReference>
<dbReference type="PANTHER" id="PTHR42781:SF4">
    <property type="entry name" value="SPERMIDINE_PUTRESCINE IMPORT ATP-BINDING PROTEIN POTA"/>
    <property type="match status" value="1"/>
</dbReference>
<dbReference type="GO" id="GO:0016887">
    <property type="term" value="F:ATP hydrolysis activity"/>
    <property type="evidence" value="ECO:0007669"/>
    <property type="project" value="InterPro"/>
</dbReference>
<dbReference type="RefSeq" id="WP_082041956.1">
    <property type="nucleotide sequence ID" value="NZ_CP007511.1"/>
</dbReference>
<dbReference type="PROSITE" id="PS50893">
    <property type="entry name" value="ABC_TRANSPORTER_2"/>
    <property type="match status" value="1"/>
</dbReference>
<dbReference type="Gene3D" id="3.40.50.300">
    <property type="entry name" value="P-loop containing nucleotide triphosphate hydrolases"/>
    <property type="match status" value="1"/>
</dbReference>
<evidence type="ECO:0000256" key="4">
    <source>
        <dbReference type="SAM" id="MobiDB-lite"/>
    </source>
</evidence>
<dbReference type="InterPro" id="IPR003439">
    <property type="entry name" value="ABC_transporter-like_ATP-bd"/>
</dbReference>
<dbReference type="KEGG" id="pbm:CL52_00585"/>
<feature type="region of interest" description="Disordered" evidence="4">
    <location>
        <begin position="1"/>
        <end position="38"/>
    </location>
</feature>
<dbReference type="SMART" id="SM00382">
    <property type="entry name" value="AAA"/>
    <property type="match status" value="1"/>
</dbReference>
<feature type="compositionally biased region" description="Basic and acidic residues" evidence="4">
    <location>
        <begin position="16"/>
        <end position="33"/>
    </location>
</feature>
<dbReference type="InterPro" id="IPR003593">
    <property type="entry name" value="AAA+_ATPase"/>
</dbReference>
<dbReference type="InterPro" id="IPR050093">
    <property type="entry name" value="ABC_SmlMolc_Importer"/>
</dbReference>
<keyword evidence="3 7" id="KW-0067">ATP-binding</keyword>
<dbReference type="GO" id="GO:0016746">
    <property type="term" value="F:acyltransferase activity"/>
    <property type="evidence" value="ECO:0007669"/>
    <property type="project" value="UniProtKB-KW"/>
</dbReference>
<dbReference type="EMBL" id="FNHO01000001">
    <property type="protein sequence ID" value="SDL92509.1"/>
    <property type="molecule type" value="Genomic_DNA"/>
</dbReference>
<dbReference type="Proteomes" id="UP000031271">
    <property type="component" value="Chromosome"/>
</dbReference>
<evidence type="ECO:0000256" key="2">
    <source>
        <dbReference type="ARBA" id="ARBA00022741"/>
    </source>
</evidence>
<dbReference type="PANTHER" id="PTHR42781">
    <property type="entry name" value="SPERMIDINE/PUTRESCINE IMPORT ATP-BINDING PROTEIN POTA"/>
    <property type="match status" value="1"/>
</dbReference>
<dbReference type="InterPro" id="IPR027417">
    <property type="entry name" value="P-loop_NTPase"/>
</dbReference>
<organism evidence="6 8">
    <name type="scientific">Stutzerimonas balearica DSM 6083</name>
    <dbReference type="NCBI Taxonomy" id="1123016"/>
    <lineage>
        <taxon>Bacteria</taxon>
        <taxon>Pseudomonadati</taxon>
        <taxon>Pseudomonadota</taxon>
        <taxon>Gammaproteobacteria</taxon>
        <taxon>Pseudomonadales</taxon>
        <taxon>Pseudomonadaceae</taxon>
        <taxon>Stutzerimonas</taxon>
    </lineage>
</organism>
<evidence type="ECO:0000313" key="6">
    <source>
        <dbReference type="EMBL" id="AJE13614.1"/>
    </source>
</evidence>